<dbReference type="VEuPathDB" id="PiroplasmaDB:BmR1_04g07155"/>
<keyword evidence="4" id="KW-1185">Reference proteome</keyword>
<dbReference type="PANTHER" id="PTHR12048">
    <property type="entry name" value="CCAAT-BINDING FACTOR-RELATED"/>
    <property type="match status" value="1"/>
</dbReference>
<dbReference type="RefSeq" id="XP_012650034.1">
    <property type="nucleotide sequence ID" value="XM_012794580.1"/>
</dbReference>
<dbReference type="InterPro" id="IPR016024">
    <property type="entry name" value="ARM-type_fold"/>
</dbReference>
<comment type="similarity">
    <text evidence="1">Belongs to the CBF/MAK21 family.</text>
</comment>
<dbReference type="InterPro" id="IPR040155">
    <property type="entry name" value="CEBPZ/Mak21-like"/>
</dbReference>
<organism evidence="3 4">
    <name type="scientific">Babesia microti (strain RI)</name>
    <dbReference type="NCBI Taxonomy" id="1133968"/>
    <lineage>
        <taxon>Eukaryota</taxon>
        <taxon>Sar</taxon>
        <taxon>Alveolata</taxon>
        <taxon>Apicomplexa</taxon>
        <taxon>Aconoidasida</taxon>
        <taxon>Piroplasmida</taxon>
        <taxon>Babesiidae</taxon>
        <taxon>Babesia</taxon>
    </lineage>
</organism>
<gene>
    <name evidence="3" type="ORF">BmR1_04g07155</name>
</gene>
<dbReference type="Pfam" id="PF03914">
    <property type="entry name" value="CBF"/>
    <property type="match status" value="1"/>
</dbReference>
<evidence type="ECO:0000313" key="4">
    <source>
        <dbReference type="Proteomes" id="UP000002899"/>
    </source>
</evidence>
<reference evidence="3 4" key="1">
    <citation type="journal article" date="2012" name="Nucleic Acids Res.">
        <title>Sequencing of the smallest Apicomplexan genome from the human pathogen Babesia microti.</title>
        <authorList>
            <person name="Cornillot E."/>
            <person name="Hadj-Kaddour K."/>
            <person name="Dassouli A."/>
            <person name="Noel B."/>
            <person name="Ranwez V."/>
            <person name="Vacherie B."/>
            <person name="Augagneur Y."/>
            <person name="Bres V."/>
            <person name="Duclos A."/>
            <person name="Randazzo S."/>
            <person name="Carcy B."/>
            <person name="Debierre-Grockiego F."/>
            <person name="Delbecq S."/>
            <person name="Moubri-Menage K."/>
            <person name="Shams-Eldin H."/>
            <person name="Usmani-Brown S."/>
            <person name="Bringaud F."/>
            <person name="Wincker P."/>
            <person name="Vivares C.P."/>
            <person name="Schwarz R.T."/>
            <person name="Schetters T.P."/>
            <person name="Krause P.J."/>
            <person name="Gorenflot A."/>
            <person name="Berry V."/>
            <person name="Barbe V."/>
            <person name="Ben Mamoun C."/>
        </authorList>
    </citation>
    <scope>NUCLEOTIDE SEQUENCE [LARGE SCALE GENOMIC DNA]</scope>
    <source>
        <strain evidence="3 4">RI</strain>
    </source>
</reference>
<reference evidence="3 4" key="3">
    <citation type="journal article" date="2016" name="Sci. Rep.">
        <title>Genome-wide diversity and gene expression profiling of Babesia microti isolates identify polymorphic genes that mediate host-pathogen interactions.</title>
        <authorList>
            <person name="Silva J.C."/>
            <person name="Cornillot E."/>
            <person name="McCracken C."/>
            <person name="Usmani-Brown S."/>
            <person name="Dwivedi A."/>
            <person name="Ifeonu O.O."/>
            <person name="Crabtree J."/>
            <person name="Gotia H.T."/>
            <person name="Virji A.Z."/>
            <person name="Reynes C."/>
            <person name="Colinge J."/>
            <person name="Kumar V."/>
            <person name="Lawres L."/>
            <person name="Pazzi J.E."/>
            <person name="Pablo J.V."/>
            <person name="Hung C."/>
            <person name="Brancato J."/>
            <person name="Kumari P."/>
            <person name="Orvis J."/>
            <person name="Tretina K."/>
            <person name="Chibucos M."/>
            <person name="Ott S."/>
            <person name="Sadzewicz L."/>
            <person name="Sengamalay N."/>
            <person name="Shetty A.C."/>
            <person name="Su Q."/>
            <person name="Tallon L."/>
            <person name="Fraser C.M."/>
            <person name="Frutos R."/>
            <person name="Molina D.M."/>
            <person name="Krause P.J."/>
            <person name="Ben Mamoun C."/>
        </authorList>
    </citation>
    <scope>NUCLEOTIDE SEQUENCE [LARGE SCALE GENOMIC DNA]</scope>
    <source>
        <strain evidence="3 4">RI</strain>
    </source>
</reference>
<dbReference type="OrthoDB" id="361321at2759"/>
<dbReference type="InterPro" id="IPR005612">
    <property type="entry name" value="CCAAT-binding_factor"/>
</dbReference>
<dbReference type="SUPFAM" id="SSF48371">
    <property type="entry name" value="ARM repeat"/>
    <property type="match status" value="1"/>
</dbReference>
<dbReference type="EMBL" id="LN871599">
    <property type="protein sequence ID" value="CCF75626.1"/>
    <property type="molecule type" value="Genomic_DNA"/>
</dbReference>
<protein>
    <submittedName>
        <fullName evidence="3">MAK21, NOC1, CEBPZ, ribosome biogenesis protein MAK21</fullName>
    </submittedName>
</protein>
<dbReference type="GO" id="GO:0005634">
    <property type="term" value="C:nucleus"/>
    <property type="evidence" value="ECO:0007669"/>
    <property type="project" value="UniProtKB-ARBA"/>
</dbReference>
<dbReference type="AlphaFoldDB" id="I7ISG6"/>
<evidence type="ECO:0000313" key="3">
    <source>
        <dbReference type="EMBL" id="CCF75626.1"/>
    </source>
</evidence>
<proteinExistence type="inferred from homology"/>
<dbReference type="KEGG" id="bmic:BmR1_04g07155"/>
<name>I7ISG6_BABMR</name>
<feature type="domain" description="CCAAT-binding factor" evidence="2">
    <location>
        <begin position="476"/>
        <end position="600"/>
    </location>
</feature>
<dbReference type="PANTHER" id="PTHR12048:SF0">
    <property type="entry name" value="CCAAT_ENHANCER-BINDING PROTEIN ZETA"/>
    <property type="match status" value="1"/>
</dbReference>
<accession>I7ISG6</accession>
<dbReference type="Proteomes" id="UP000002899">
    <property type="component" value="Chromosome IV"/>
</dbReference>
<sequence length="732" mass="84717">MGNDKRSRPKTWRERYKQHAWKKNKCNRPDRVKCLDLYNGKPNINVSLITSFLKAIGDKPWYESLQHMASSITNAGNDKNIDHEKMLVSGTEILRKYGKSYSINVSQVDSDERWLHKSAMGGEGVTKGDRLNSLALLLEQNPILNFFCIKKLLDIAQSNVNRDRITALNALHTLFVQRLLPNRKLLFLSQYPHILSYIHNNSFEITDTSEVTPIATQLLLLITFEHHLKLAFAVFVDILGRGISDHLFVIQKTCIDIATDLLTQHPEQEYALLQMLTRNIHNSDMKISSRVSWNLRQVTKVHKGFKKFIIELIGNTLNHILHQMNANLKSATRWRSSKYKNRREKNKGLSHKVQENLISITKLLNFLSEIQNRDDHETLESLLKVYTSFIAVFSSGKAKTIYVKEEASRVIRAMAIGLDKCLDHSSNNLAKSDIKKSIECYMDTLYKITHTNKSKATVITLLGLIYRCTIVFDLAKNRFYRLIYDKLQEIDIFDTSNEKRLYNIVHQMLSQDDNISRISAFLKRILQSSMHESNSSKSLACLIIVQNIIRNNKKLKILFKPGLDDTFDAGKRAPEFSNAESSYLWERHLLNSSYDPAIAANSRKIDGKVRKTKFFDFQKLVEEVEPHDTFRKLESLVNSNCNMQYNKIHLQVYRKFFELQPKRDKSDAYVNDDIDDEIFSSSESGSDYQDTLDAINFDQFKSQLVEHSIPKELEKILKNRSFINADELSKYL</sequence>
<evidence type="ECO:0000259" key="2">
    <source>
        <dbReference type="Pfam" id="PF03914"/>
    </source>
</evidence>
<dbReference type="GeneID" id="24426078"/>
<reference evidence="3 4" key="2">
    <citation type="journal article" date="2013" name="PLoS ONE">
        <title>Whole genome mapping and re-organization of the nuclear and mitochondrial genomes of Babesia microti isolates.</title>
        <authorList>
            <person name="Cornillot E."/>
            <person name="Dassouli A."/>
            <person name="Garg A."/>
            <person name="Pachikara N."/>
            <person name="Randazzo S."/>
            <person name="Depoix D."/>
            <person name="Carcy B."/>
            <person name="Delbecq S."/>
            <person name="Frutos R."/>
            <person name="Silva J.C."/>
            <person name="Sutton R."/>
            <person name="Krause P.J."/>
            <person name="Mamoun C.B."/>
        </authorList>
    </citation>
    <scope>NUCLEOTIDE SEQUENCE [LARGE SCALE GENOMIC DNA]</scope>
    <source>
        <strain evidence="3 4">RI</strain>
    </source>
</reference>
<evidence type="ECO:0000256" key="1">
    <source>
        <dbReference type="ARBA" id="ARBA00007797"/>
    </source>
</evidence>